<sequence length="233" mass="23025">QGLPVFFGKLVNFPAPSAPTKSKPSLGALISTPKAVVGNISDSFGNAFGLIVDPVVSFLVNATDVVYRGVSDIKSTVKQTAVSSVQDASNLVQSLHNKKLALLSKPVVPNFPASVPVLILSPSLPMVSVNAQPAGGLASGANVLFNAGGGTISSSQGNLIIGTLVSGSPSGPAAIGTSLGDSVSDQTTTLASAGSATDSPSAGDLAPSETLSPGSQGLGAAPPGCCWHTFCLD</sequence>
<name>A0A1D2AI82_ORNBR</name>
<evidence type="ECO:0000256" key="1">
    <source>
        <dbReference type="SAM" id="MobiDB-lite"/>
    </source>
</evidence>
<evidence type="ECO:0000313" key="2">
    <source>
        <dbReference type="EMBL" id="JAT78902.1"/>
    </source>
</evidence>
<feature type="non-terminal residue" evidence="2">
    <location>
        <position position="1"/>
    </location>
</feature>
<feature type="compositionally biased region" description="Polar residues" evidence="1">
    <location>
        <begin position="186"/>
        <end position="200"/>
    </location>
</feature>
<feature type="region of interest" description="Disordered" evidence="1">
    <location>
        <begin position="186"/>
        <end position="219"/>
    </location>
</feature>
<accession>A0A1D2AI82</accession>
<organism evidence="2">
    <name type="scientific">Ornithodoros brasiliensis</name>
    <name type="common">Mouro tick</name>
    <dbReference type="NCBI Taxonomy" id="888526"/>
    <lineage>
        <taxon>Eukaryota</taxon>
        <taxon>Metazoa</taxon>
        <taxon>Ecdysozoa</taxon>
        <taxon>Arthropoda</taxon>
        <taxon>Chelicerata</taxon>
        <taxon>Arachnida</taxon>
        <taxon>Acari</taxon>
        <taxon>Parasitiformes</taxon>
        <taxon>Ixodida</taxon>
        <taxon>Ixodoidea</taxon>
        <taxon>Argasidae</taxon>
        <taxon>Ornithodorinae</taxon>
        <taxon>Ornithodoros</taxon>
    </lineage>
</organism>
<dbReference type="EMBL" id="GETE01000831">
    <property type="protein sequence ID" value="JAT78902.1"/>
    <property type="molecule type" value="Transcribed_RNA"/>
</dbReference>
<proteinExistence type="predicted"/>
<protein>
    <submittedName>
        <fullName evidence="2">Uncharacterized protein</fullName>
    </submittedName>
</protein>
<dbReference type="AlphaFoldDB" id="A0A1D2AI82"/>
<reference evidence="2" key="1">
    <citation type="submission" date="2016-07" db="EMBL/GenBank/DDBJ databases">
        <title>Salivary Glands transcriptome analysis on engorged females of Ornithodoros brasiliensis (Acari:Argasidae).</title>
        <authorList>
            <person name="Simons S.M."/>
            <person name="Carvalho E."/>
            <person name="Junqueira-de-Azevedo I."/>
            <person name="Ho P.L."/>
            <person name="Giovanni D."/>
            <person name="Mendonca R."/>
            <person name="Onofrio V."/>
            <person name="Landulfo G."/>
            <person name="Ramirez D."/>
            <person name="Barros-Battesti D."/>
        </authorList>
    </citation>
    <scope>NUCLEOTIDE SEQUENCE</scope>
    <source>
        <strain evidence="2">Female</strain>
        <tissue evidence="2">Salivary gland</tissue>
    </source>
</reference>